<dbReference type="EMBL" id="JABURY010000013">
    <property type="protein sequence ID" value="MBC9130796.1"/>
    <property type="molecule type" value="Genomic_DNA"/>
</dbReference>
<comment type="similarity">
    <text evidence="1">Belongs to the LysR transcriptional regulatory family.</text>
</comment>
<evidence type="ECO:0000256" key="1">
    <source>
        <dbReference type="ARBA" id="ARBA00009437"/>
    </source>
</evidence>
<name>A0ABR7QX48_9GAMM</name>
<dbReference type="PROSITE" id="PS50931">
    <property type="entry name" value="HTH_LYSR"/>
    <property type="match status" value="1"/>
</dbReference>
<dbReference type="RefSeq" id="WP_187755242.1">
    <property type="nucleotide sequence ID" value="NZ_JABURY010000013.1"/>
</dbReference>
<proteinExistence type="inferred from homology"/>
<reference evidence="6 7" key="1">
    <citation type="submission" date="2020-06" db="EMBL/GenBank/DDBJ databases">
        <title>Frischella cerana isolated from Apis cerana gut homogenate.</title>
        <authorList>
            <person name="Wolter L.A."/>
            <person name="Suenami S."/>
            <person name="Miyazaki R."/>
        </authorList>
    </citation>
    <scope>NUCLEOTIDE SEQUENCE [LARGE SCALE GENOMIC DNA]</scope>
    <source>
        <strain evidence="6 7">Ac13</strain>
    </source>
</reference>
<protein>
    <submittedName>
        <fullName evidence="6">LysR family transcriptional regulator</fullName>
    </submittedName>
</protein>
<evidence type="ECO:0000313" key="6">
    <source>
        <dbReference type="EMBL" id="MBC9130796.1"/>
    </source>
</evidence>
<dbReference type="SUPFAM" id="SSF53850">
    <property type="entry name" value="Periplasmic binding protein-like II"/>
    <property type="match status" value="1"/>
</dbReference>
<evidence type="ECO:0000313" key="7">
    <source>
        <dbReference type="Proteomes" id="UP000651208"/>
    </source>
</evidence>
<keyword evidence="4" id="KW-0804">Transcription</keyword>
<evidence type="ECO:0000256" key="3">
    <source>
        <dbReference type="ARBA" id="ARBA00023125"/>
    </source>
</evidence>
<dbReference type="Pfam" id="PF03466">
    <property type="entry name" value="LysR_substrate"/>
    <property type="match status" value="1"/>
</dbReference>
<keyword evidence="7" id="KW-1185">Reference proteome</keyword>
<keyword evidence="2" id="KW-0805">Transcription regulation</keyword>
<evidence type="ECO:0000259" key="5">
    <source>
        <dbReference type="PROSITE" id="PS50931"/>
    </source>
</evidence>
<dbReference type="InterPro" id="IPR005119">
    <property type="entry name" value="LysR_subst-bd"/>
</dbReference>
<comment type="caution">
    <text evidence="6">The sequence shown here is derived from an EMBL/GenBank/DDBJ whole genome shotgun (WGS) entry which is preliminary data.</text>
</comment>
<dbReference type="InterPro" id="IPR036390">
    <property type="entry name" value="WH_DNA-bd_sf"/>
</dbReference>
<organism evidence="6 7">
    <name type="scientific">Frischella japonica</name>
    <dbReference type="NCBI Taxonomy" id="2741544"/>
    <lineage>
        <taxon>Bacteria</taxon>
        <taxon>Pseudomonadati</taxon>
        <taxon>Pseudomonadota</taxon>
        <taxon>Gammaproteobacteria</taxon>
        <taxon>Orbales</taxon>
        <taxon>Orbaceae</taxon>
        <taxon>Frischella</taxon>
    </lineage>
</organism>
<dbReference type="Gene3D" id="1.10.10.10">
    <property type="entry name" value="Winged helix-like DNA-binding domain superfamily/Winged helix DNA-binding domain"/>
    <property type="match status" value="1"/>
</dbReference>
<evidence type="ECO:0000256" key="4">
    <source>
        <dbReference type="ARBA" id="ARBA00023163"/>
    </source>
</evidence>
<evidence type="ECO:0000256" key="2">
    <source>
        <dbReference type="ARBA" id="ARBA00023015"/>
    </source>
</evidence>
<dbReference type="PANTHER" id="PTHR30537:SF1">
    <property type="entry name" value="HTH-TYPE TRANSCRIPTIONAL REGULATOR PGRR"/>
    <property type="match status" value="1"/>
</dbReference>
<dbReference type="InterPro" id="IPR000847">
    <property type="entry name" value="LysR_HTH_N"/>
</dbReference>
<dbReference type="Gene3D" id="3.40.190.290">
    <property type="match status" value="1"/>
</dbReference>
<dbReference type="InterPro" id="IPR036388">
    <property type="entry name" value="WH-like_DNA-bd_sf"/>
</dbReference>
<feature type="domain" description="HTH lysR-type" evidence="5">
    <location>
        <begin position="1"/>
        <end position="59"/>
    </location>
</feature>
<dbReference type="SUPFAM" id="SSF46785">
    <property type="entry name" value="Winged helix' DNA-binding domain"/>
    <property type="match status" value="1"/>
</dbReference>
<sequence length="294" mass="33504">MNNFNELNYFITIAHAKSFAKAAKSLSISPSALSHSMRSLESRLELRLFNRTTRSISLTEAGEQLYHQIAPLFQSINNEVNALSDFRKTPSGTIRINAANLAVETIIYPKLRHFLNRYPQITIEIHCDNNWVDIVKQGFDMGCRIGDDLPKEMIAMRISDPLKMALVASPEYFKNRAIPKQIQALNQHQLIGLRISAQHGTELPWEFVENDNIIKYHPSSHFLINNHLRKQAALDGLGITWIGLPEVANELATGSLIELLPKYAITYEPFYIYYPNRKGHTNVFKLVLEALKCE</sequence>
<keyword evidence="3" id="KW-0238">DNA-binding</keyword>
<gene>
    <name evidence="6" type="ORF">FcAc13_05670</name>
</gene>
<accession>A0ABR7QX48</accession>
<dbReference type="InterPro" id="IPR058163">
    <property type="entry name" value="LysR-type_TF_proteobact-type"/>
</dbReference>
<dbReference type="Pfam" id="PF00126">
    <property type="entry name" value="HTH_1"/>
    <property type="match status" value="1"/>
</dbReference>
<dbReference type="PANTHER" id="PTHR30537">
    <property type="entry name" value="HTH-TYPE TRANSCRIPTIONAL REGULATOR"/>
    <property type="match status" value="1"/>
</dbReference>
<dbReference type="Proteomes" id="UP000651208">
    <property type="component" value="Unassembled WGS sequence"/>
</dbReference>